<dbReference type="PANTHER" id="PTHR43330:SF7">
    <property type="entry name" value="METHIONINE AMINOPEPTIDASE 1"/>
    <property type="match status" value="1"/>
</dbReference>
<dbReference type="STRING" id="741276.A0A2S5BIW1"/>
<evidence type="ECO:0000256" key="10">
    <source>
        <dbReference type="SAM" id="MobiDB-lite"/>
    </source>
</evidence>
<feature type="binding site" evidence="8">
    <location>
        <position position="954"/>
    </location>
    <ligand>
        <name>substrate</name>
    </ligand>
</feature>
<dbReference type="InterPro" id="IPR031615">
    <property type="entry name" value="Zfn-C6H2"/>
</dbReference>
<proteinExistence type="inferred from homology"/>
<dbReference type="Pfam" id="PF00557">
    <property type="entry name" value="Peptidase_M24"/>
    <property type="match status" value="1"/>
</dbReference>
<dbReference type="GO" id="GO:0008270">
    <property type="term" value="F:zinc ion binding"/>
    <property type="evidence" value="ECO:0007669"/>
    <property type="project" value="UniProtKB-KW"/>
</dbReference>
<feature type="compositionally biased region" description="Low complexity" evidence="10">
    <location>
        <begin position="468"/>
        <end position="503"/>
    </location>
</feature>
<keyword evidence="7" id="KW-0862">Zinc</keyword>
<name>A0A2S5BIW1_9BASI</name>
<evidence type="ECO:0000256" key="3">
    <source>
        <dbReference type="ARBA" id="ARBA00022670"/>
    </source>
</evidence>
<feature type="compositionally biased region" description="Acidic residues" evidence="10">
    <location>
        <begin position="595"/>
        <end position="619"/>
    </location>
</feature>
<dbReference type="Gene3D" id="3.90.230.10">
    <property type="entry name" value="Creatinase/methionine aminopeptidase superfamily"/>
    <property type="match status" value="1"/>
</dbReference>
<keyword evidence="6 8" id="KW-0378">Hydrolase</keyword>
<feature type="region of interest" description="Disordered" evidence="10">
    <location>
        <begin position="1034"/>
        <end position="1090"/>
    </location>
</feature>
<evidence type="ECO:0000256" key="8">
    <source>
        <dbReference type="HAMAP-Rule" id="MF_03174"/>
    </source>
</evidence>
<evidence type="ECO:0000313" key="14">
    <source>
        <dbReference type="Proteomes" id="UP000237144"/>
    </source>
</evidence>
<comment type="caution">
    <text evidence="13">The sequence shown here is derived from an EMBL/GenBank/DDBJ whole genome shotgun (WGS) entry which is preliminary data.</text>
</comment>
<dbReference type="InterPro" id="IPR002467">
    <property type="entry name" value="Pept_M24A_MAP1"/>
</dbReference>
<keyword evidence="2" id="KW-0963">Cytoplasm</keyword>
<comment type="catalytic activity">
    <reaction evidence="8 9">
        <text>Release of N-terminal amino acids, preferentially methionine, from peptides and arylamides.</text>
        <dbReference type="EC" id="3.4.11.18"/>
    </reaction>
</comment>
<dbReference type="EMBL" id="PJQD01000002">
    <property type="protein sequence ID" value="POY76711.1"/>
    <property type="molecule type" value="Genomic_DNA"/>
</dbReference>
<sequence length="1090" mass="117939">MLRNDELVQSPPALPVASSLARRAPSHPLLQLVLLTPAIDKVARIEHAILTSAPAQTLLRYRLASERAVVALVGLASLGAVVRWRRQWRAIVYALAVGDVVKRTVDLLVNLGETGEVSRKQRRQSQQDRERDNDDARQETQHVLSFWLLVALLSLAESFRTTPRHPLVVSPSASVSARLAATLRRVRHAYLQFLRRYILPTLLRTRWAAQRFVSTYPSFDPAPVLAKLPTVPGHYYLRLPFTTPRARPRPAASFPQPSAHASDRPPRGTGPMPLAWAWFLASSSSTTTPASSSNTTAAEIRWTLLKLIVLLMGQRTDALGARNVLWTWGIEPLVAATSRLRGLSDSSPFAEDGDEQDKWVVKLVRESRRKRSPRIAPVTKAADVPIRIVDPSHEADDADETGDESRQIDELSGVSPYAWTPRLARVVRPASAPGSSPALFDQPRPRSPSSTSATPRRPLSRSHDHHASVTPSSRSSSTGSSTHSQSRSYSSANRSNSASPSPYQLQSPPFLPTPIRNASGGNHANAAPKGGTSRSTPAGVTYRFASANHPLLGPRSSSSASSGGSATATALTQAALNSLRLRSGDLVHNHREDSFAEEEEEDDDDDDDGLLTPGEEEAEEGQRKTSPATRLAAAAMVPRTLESKLSGTSRTERPTPSGPGARLCTGGCSKPAGPLECPKCQGLGVAGSFFCGQLCFARNYPAHHKKLHVTSTRSSYVFPPGTKDGFDGKYRYTGKLRAVMPLEEVPKRVVPDHIPKPDYATEANGVSFGEQVAFINERQGRTCSPEEIVKMRKVCKLGREVLDIAASHIKPGITTLELDRIVHEECVKRDAYPSPLGYHKFPRSVCTSVNEVICHGIPDARPLENGDIINLDVSLFHDGYHSDLNATYPVGDAVPQENLDLIACSRKCLDEAIRACRPGTPFQDLGNIIEDVATKAGFTTNKTFVGHGIHTLFHPPGPNVPHYAGNKQPGVMKVGHTFTIEPMICAGREKDIHWPDSASAQPLWTAATVDGKASAQFEETLLITETGVEVLTAAPGWSLPPSDGSPNASSSTSSSKKKKKRKTAAQKAAAEEEAPTSGGFAAEGSNPTEK</sequence>
<dbReference type="InterPro" id="IPR036005">
    <property type="entry name" value="Creatinase/aminopeptidase-like"/>
</dbReference>
<evidence type="ECO:0000256" key="4">
    <source>
        <dbReference type="ARBA" id="ARBA00022723"/>
    </source>
</evidence>
<dbReference type="AlphaFoldDB" id="A0A2S5BIW1"/>
<dbReference type="PANTHER" id="PTHR43330">
    <property type="entry name" value="METHIONINE AMINOPEPTIDASE"/>
    <property type="match status" value="1"/>
</dbReference>
<feature type="binding site" evidence="8">
    <location>
        <position position="883"/>
    </location>
    <ligand>
        <name>a divalent metal cation</name>
        <dbReference type="ChEBI" id="CHEBI:60240"/>
        <label>1</label>
    </ligand>
</feature>
<evidence type="ECO:0000259" key="11">
    <source>
        <dbReference type="Pfam" id="PF00557"/>
    </source>
</evidence>
<evidence type="ECO:0000256" key="5">
    <source>
        <dbReference type="ARBA" id="ARBA00022771"/>
    </source>
</evidence>
<evidence type="ECO:0000256" key="1">
    <source>
        <dbReference type="ARBA" id="ARBA00022438"/>
    </source>
</evidence>
<feature type="binding site" evidence="8">
    <location>
        <position position="883"/>
    </location>
    <ligand>
        <name>a divalent metal cation</name>
        <dbReference type="ChEBI" id="CHEBI:60240"/>
        <label>2</label>
        <note>catalytic</note>
    </ligand>
</feature>
<feature type="region of interest" description="Disordered" evidence="10">
    <location>
        <begin position="371"/>
        <end position="413"/>
    </location>
</feature>
<keyword evidence="1 8" id="KW-0031">Aminopeptidase</keyword>
<feature type="compositionally biased region" description="Low complexity" evidence="10">
    <location>
        <begin position="247"/>
        <end position="259"/>
    </location>
</feature>
<feature type="region of interest" description="Disordered" evidence="10">
    <location>
        <begin position="428"/>
        <end position="538"/>
    </location>
</feature>
<feature type="binding site" evidence="8">
    <location>
        <position position="872"/>
    </location>
    <ligand>
        <name>a divalent metal cation</name>
        <dbReference type="ChEBI" id="CHEBI:60240"/>
        <label>1</label>
    </ligand>
</feature>
<dbReference type="CDD" id="cd01086">
    <property type="entry name" value="MetAP1"/>
    <property type="match status" value="1"/>
</dbReference>
<keyword evidence="4 8" id="KW-0479">Metal-binding</keyword>
<comment type="similarity">
    <text evidence="8">Belongs to the peptidase M24A family. Methionine aminopeptidase type 1 subfamily.</text>
</comment>
<gene>
    <name evidence="13" type="ORF">BMF94_0303</name>
</gene>
<dbReference type="OrthoDB" id="3209743at2759"/>
<protein>
    <recommendedName>
        <fullName evidence="9">Methionine aminopeptidase</fullName>
        <ecNumber evidence="9">3.4.11.18</ecNumber>
    </recommendedName>
</protein>
<organism evidence="13 14">
    <name type="scientific">Rhodotorula taiwanensis</name>
    <dbReference type="NCBI Taxonomy" id="741276"/>
    <lineage>
        <taxon>Eukaryota</taxon>
        <taxon>Fungi</taxon>
        <taxon>Dikarya</taxon>
        <taxon>Basidiomycota</taxon>
        <taxon>Pucciniomycotina</taxon>
        <taxon>Microbotryomycetes</taxon>
        <taxon>Sporidiobolales</taxon>
        <taxon>Sporidiobolaceae</taxon>
        <taxon>Rhodotorula</taxon>
    </lineage>
</organism>
<dbReference type="SUPFAM" id="SSF55920">
    <property type="entry name" value="Creatinase/aminopeptidase"/>
    <property type="match status" value="1"/>
</dbReference>
<reference evidence="13 14" key="1">
    <citation type="journal article" date="2018" name="Front. Microbiol.">
        <title>Prospects for Fungal Bioremediation of Acidic Radioactive Waste Sites: Characterization and Genome Sequence of Rhodotorula taiwanensis MD1149.</title>
        <authorList>
            <person name="Tkavc R."/>
            <person name="Matrosova V.Y."/>
            <person name="Grichenko O.E."/>
            <person name="Gostincar C."/>
            <person name="Volpe R.P."/>
            <person name="Klimenkova P."/>
            <person name="Gaidamakova E.K."/>
            <person name="Zhou C.E."/>
            <person name="Stewart B.J."/>
            <person name="Lyman M.G."/>
            <person name="Malfatti S.A."/>
            <person name="Rubinfeld B."/>
            <person name="Courtot M."/>
            <person name="Singh J."/>
            <person name="Dalgard C.L."/>
            <person name="Hamilton T."/>
            <person name="Frey K.G."/>
            <person name="Gunde-Cimerman N."/>
            <person name="Dugan L."/>
            <person name="Daly M.J."/>
        </authorList>
    </citation>
    <scope>NUCLEOTIDE SEQUENCE [LARGE SCALE GENOMIC DNA]</scope>
    <source>
        <strain evidence="13 14">MD1149</strain>
    </source>
</reference>
<feature type="binding site" evidence="8">
    <location>
        <position position="981"/>
    </location>
    <ligand>
        <name>a divalent metal cation</name>
        <dbReference type="ChEBI" id="CHEBI:60240"/>
        <label>2</label>
        <note>catalytic</note>
    </ligand>
</feature>
<evidence type="ECO:0000259" key="12">
    <source>
        <dbReference type="Pfam" id="PF15801"/>
    </source>
</evidence>
<feature type="binding site" evidence="8">
    <location>
        <position position="1018"/>
    </location>
    <ligand>
        <name>a divalent metal cation</name>
        <dbReference type="ChEBI" id="CHEBI:60240"/>
        <label>2</label>
        <note>catalytic</note>
    </ligand>
</feature>
<dbReference type="GO" id="GO:0070006">
    <property type="term" value="F:metalloaminopeptidase activity"/>
    <property type="evidence" value="ECO:0007669"/>
    <property type="project" value="UniProtKB-UniRule"/>
</dbReference>
<dbReference type="GO" id="GO:0006508">
    <property type="term" value="P:proteolysis"/>
    <property type="evidence" value="ECO:0007669"/>
    <property type="project" value="UniProtKB-KW"/>
</dbReference>
<feature type="domain" description="C6H2-type" evidence="12">
    <location>
        <begin position="666"/>
        <end position="708"/>
    </location>
</feature>
<dbReference type="Pfam" id="PF15801">
    <property type="entry name" value="zf-C6H2"/>
    <property type="match status" value="1"/>
</dbReference>
<dbReference type="GO" id="GO:0005829">
    <property type="term" value="C:cytosol"/>
    <property type="evidence" value="ECO:0007669"/>
    <property type="project" value="TreeGrafter"/>
</dbReference>
<comment type="cofactor">
    <cofactor evidence="8">
        <name>Co(2+)</name>
        <dbReference type="ChEBI" id="CHEBI:48828"/>
    </cofactor>
    <cofactor evidence="8">
        <name>Zn(2+)</name>
        <dbReference type="ChEBI" id="CHEBI:29105"/>
    </cofactor>
    <cofactor evidence="8">
        <name>Mn(2+)</name>
        <dbReference type="ChEBI" id="CHEBI:29035"/>
    </cofactor>
    <cofactor evidence="8">
        <name>Fe(2+)</name>
        <dbReference type="ChEBI" id="CHEBI:29033"/>
    </cofactor>
    <text evidence="8">Binds 2 divalent metal cations per subunit. Has a high-affinity and a low affinity metal-binding site. The true nature of the physiological cofactor is under debate. The enzyme is active with cobalt, zinc, manganese or divalent iron ions. Most likely, methionine aminopeptidases function as mononuclear Fe(2+)-metalloproteases under physiological conditions, and the catalytically relevant metal-binding site has been assigned to the histidine-containing high-affinity site.</text>
</comment>
<comment type="function">
    <text evidence="9">Cotranslationally removes the N-terminal methionine from nascent proteins. The N-terminal methionine is often cleaved when the second residue in the primary sequence is small and uncharged (Met-Ala-, Cys, Gly, Pro, Ser, Thr, or Val).</text>
</comment>
<dbReference type="EC" id="3.4.11.18" evidence="9"/>
<evidence type="ECO:0000256" key="2">
    <source>
        <dbReference type="ARBA" id="ARBA00022490"/>
    </source>
</evidence>
<feature type="binding site" evidence="8">
    <location>
        <position position="947"/>
    </location>
    <ligand>
        <name>a divalent metal cation</name>
        <dbReference type="ChEBI" id="CHEBI:60240"/>
        <label>2</label>
        <note>catalytic</note>
    </ligand>
</feature>
<evidence type="ECO:0000313" key="13">
    <source>
        <dbReference type="EMBL" id="POY76711.1"/>
    </source>
</evidence>
<dbReference type="InterPro" id="IPR001714">
    <property type="entry name" value="Pept_M24_MAP"/>
</dbReference>
<feature type="binding site" evidence="8">
    <location>
        <position position="1018"/>
    </location>
    <ligand>
        <name>a divalent metal cation</name>
        <dbReference type="ChEBI" id="CHEBI:60240"/>
        <label>1</label>
    </ligand>
</feature>
<feature type="domain" description="Peptidase M24" evidence="11">
    <location>
        <begin position="790"/>
        <end position="1025"/>
    </location>
</feature>
<keyword evidence="5" id="KW-0863">Zinc-finger</keyword>
<accession>A0A2S5BIW1</accession>
<feature type="compositionally biased region" description="Basic residues" evidence="10">
    <location>
        <begin position="1055"/>
        <end position="1064"/>
    </location>
</feature>
<dbReference type="NCBIfam" id="TIGR00500">
    <property type="entry name" value="met_pdase_I"/>
    <property type="match status" value="1"/>
</dbReference>
<evidence type="ECO:0000256" key="9">
    <source>
        <dbReference type="RuleBase" id="RU003653"/>
    </source>
</evidence>
<dbReference type="InterPro" id="IPR000994">
    <property type="entry name" value="Pept_M24"/>
</dbReference>
<dbReference type="PRINTS" id="PR00599">
    <property type="entry name" value="MAPEPTIDASE"/>
</dbReference>
<feature type="binding site" evidence="8">
    <location>
        <position position="855"/>
    </location>
    <ligand>
        <name>substrate</name>
    </ligand>
</feature>
<feature type="compositionally biased region" description="Low complexity" evidence="10">
    <location>
        <begin position="447"/>
        <end position="457"/>
    </location>
</feature>
<keyword evidence="3 8" id="KW-0645">Protease</keyword>
<keyword evidence="14" id="KW-1185">Reference proteome</keyword>
<dbReference type="HAMAP" id="MF_01974">
    <property type="entry name" value="MetAP_1"/>
    <property type="match status" value="1"/>
</dbReference>
<feature type="region of interest" description="Disordered" evidence="10">
    <location>
        <begin position="247"/>
        <end position="267"/>
    </location>
</feature>
<evidence type="ECO:0000256" key="7">
    <source>
        <dbReference type="ARBA" id="ARBA00022833"/>
    </source>
</evidence>
<feature type="region of interest" description="Disordered" evidence="10">
    <location>
        <begin position="592"/>
        <end position="663"/>
    </location>
</feature>
<dbReference type="Proteomes" id="UP000237144">
    <property type="component" value="Unassembled WGS sequence"/>
</dbReference>
<dbReference type="GO" id="GO:0004239">
    <property type="term" value="F:initiator methionyl aminopeptidase activity"/>
    <property type="evidence" value="ECO:0007669"/>
    <property type="project" value="UniProtKB-UniRule"/>
</dbReference>
<evidence type="ECO:0000256" key="6">
    <source>
        <dbReference type="ARBA" id="ARBA00022801"/>
    </source>
</evidence>